<evidence type="ECO:0000313" key="1">
    <source>
        <dbReference type="EMBL" id="KAL3963402.1"/>
    </source>
</evidence>
<sequence>MHFLHTVGWAVLLGSFGAAVAMPEAEPGTLEARACYCVGAHQGQYCGYCAEVRGDWIADHVYECNSRGGCSHYGYRGSCARRQGPCG</sequence>
<proteinExistence type="predicted"/>
<protein>
    <submittedName>
        <fullName evidence="1">Uncharacterized protein</fullName>
    </submittedName>
</protein>
<keyword evidence="2" id="KW-1185">Reference proteome</keyword>
<organism evidence="1 2">
    <name type="scientific">Purpureocillium lilacinum</name>
    <name type="common">Paecilomyces lilacinus</name>
    <dbReference type="NCBI Taxonomy" id="33203"/>
    <lineage>
        <taxon>Eukaryota</taxon>
        <taxon>Fungi</taxon>
        <taxon>Dikarya</taxon>
        <taxon>Ascomycota</taxon>
        <taxon>Pezizomycotina</taxon>
        <taxon>Sordariomycetes</taxon>
        <taxon>Hypocreomycetidae</taxon>
        <taxon>Hypocreales</taxon>
        <taxon>Ophiocordycipitaceae</taxon>
        <taxon>Purpureocillium</taxon>
    </lineage>
</organism>
<dbReference type="EMBL" id="JBGNUJ010000002">
    <property type="protein sequence ID" value="KAL3963402.1"/>
    <property type="molecule type" value="Genomic_DNA"/>
</dbReference>
<accession>A0ACC4E558</accession>
<name>A0ACC4E558_PURLI</name>
<gene>
    <name evidence="1" type="ORF">ACCO45_000406</name>
</gene>
<comment type="caution">
    <text evidence="1">The sequence shown here is derived from an EMBL/GenBank/DDBJ whole genome shotgun (WGS) entry which is preliminary data.</text>
</comment>
<evidence type="ECO:0000313" key="2">
    <source>
        <dbReference type="Proteomes" id="UP001638806"/>
    </source>
</evidence>
<reference evidence="1" key="1">
    <citation type="submission" date="2024-12" db="EMBL/GenBank/DDBJ databases">
        <title>Comparative genomics and development of molecular markers within Purpureocillium lilacinum and among Purpureocillium species.</title>
        <authorList>
            <person name="Yeh Z.-Y."/>
            <person name="Ni N.-T."/>
            <person name="Lo P.-H."/>
            <person name="Mushyakhwo K."/>
            <person name="Lin C.-F."/>
            <person name="Nai Y.-S."/>
        </authorList>
    </citation>
    <scope>NUCLEOTIDE SEQUENCE</scope>
    <source>
        <strain evidence="1">NCHU-NPUST-175</strain>
    </source>
</reference>
<dbReference type="Proteomes" id="UP001638806">
    <property type="component" value="Unassembled WGS sequence"/>
</dbReference>